<proteinExistence type="predicted"/>
<keyword evidence="3" id="KW-1185">Reference proteome</keyword>
<comment type="caution">
    <text evidence="2">The sequence shown here is derived from an EMBL/GenBank/DDBJ whole genome shotgun (WGS) entry which is preliminary data.</text>
</comment>
<sequence>MILRNLNDITKKRKEGQQESEEKEEVIIRQIEYRVKPNQRPMAHTYRPGKEPGRPITSFNLLLSLVAGRGSVFVCLAEISRVLPSQDLLSSRSSQHRDFSLRVYLSLSECVHRCEQSV</sequence>
<reference evidence="2" key="1">
    <citation type="journal article" date="2023" name="G3 (Bethesda)">
        <title>A reference genome for the long-term kleptoplast-retaining sea slug Elysia crispata morphotype clarki.</title>
        <authorList>
            <person name="Eastman K.E."/>
            <person name="Pendleton A.L."/>
            <person name="Shaikh M.A."/>
            <person name="Suttiyut T."/>
            <person name="Ogas R."/>
            <person name="Tomko P."/>
            <person name="Gavelis G."/>
            <person name="Widhalm J.R."/>
            <person name="Wisecaver J.H."/>
        </authorList>
    </citation>
    <scope>NUCLEOTIDE SEQUENCE</scope>
    <source>
        <strain evidence="2">ECLA1</strain>
    </source>
</reference>
<feature type="region of interest" description="Disordered" evidence="1">
    <location>
        <begin position="1"/>
        <end position="23"/>
    </location>
</feature>
<dbReference type="Proteomes" id="UP001283361">
    <property type="component" value="Unassembled WGS sequence"/>
</dbReference>
<name>A0AAE0XZS2_9GAST</name>
<dbReference type="EMBL" id="JAWDGP010007247">
    <property type="protein sequence ID" value="KAK3727298.1"/>
    <property type="molecule type" value="Genomic_DNA"/>
</dbReference>
<gene>
    <name evidence="2" type="ORF">RRG08_049921</name>
</gene>
<evidence type="ECO:0000256" key="1">
    <source>
        <dbReference type="SAM" id="MobiDB-lite"/>
    </source>
</evidence>
<evidence type="ECO:0000313" key="3">
    <source>
        <dbReference type="Proteomes" id="UP001283361"/>
    </source>
</evidence>
<evidence type="ECO:0000313" key="2">
    <source>
        <dbReference type="EMBL" id="KAK3727298.1"/>
    </source>
</evidence>
<organism evidence="2 3">
    <name type="scientific">Elysia crispata</name>
    <name type="common">lettuce slug</name>
    <dbReference type="NCBI Taxonomy" id="231223"/>
    <lineage>
        <taxon>Eukaryota</taxon>
        <taxon>Metazoa</taxon>
        <taxon>Spiralia</taxon>
        <taxon>Lophotrochozoa</taxon>
        <taxon>Mollusca</taxon>
        <taxon>Gastropoda</taxon>
        <taxon>Heterobranchia</taxon>
        <taxon>Euthyneura</taxon>
        <taxon>Panpulmonata</taxon>
        <taxon>Sacoglossa</taxon>
        <taxon>Placobranchoidea</taxon>
        <taxon>Plakobranchidae</taxon>
        <taxon>Elysia</taxon>
    </lineage>
</organism>
<accession>A0AAE0XZS2</accession>
<protein>
    <submittedName>
        <fullName evidence="2">Uncharacterized protein</fullName>
    </submittedName>
</protein>
<dbReference type="AlphaFoldDB" id="A0AAE0XZS2"/>